<keyword evidence="6" id="KW-1185">Reference proteome</keyword>
<evidence type="ECO:0000313" key="5">
    <source>
        <dbReference type="EMBL" id="CAF4275828.1"/>
    </source>
</evidence>
<accession>A0A816WUU5</accession>
<name>A0A816WUU5_9BILA</name>
<dbReference type="AlphaFoldDB" id="A0A816WUU5"/>
<feature type="chain" id="PRO_5036230783" evidence="1">
    <location>
        <begin position="21"/>
        <end position="114"/>
    </location>
</feature>
<proteinExistence type="predicted"/>
<dbReference type="Proteomes" id="UP000663856">
    <property type="component" value="Unassembled WGS sequence"/>
</dbReference>
<evidence type="ECO:0000313" key="7">
    <source>
        <dbReference type="Proteomes" id="UP000663887"/>
    </source>
</evidence>
<dbReference type="EMBL" id="CAJOBF010009497">
    <property type="protein sequence ID" value="CAF4275828.1"/>
    <property type="molecule type" value="Genomic_DNA"/>
</dbReference>
<gene>
    <name evidence="4" type="ORF">OVN521_LOCUS9501</name>
    <name evidence="5" type="ORF">UXM345_LOCUS32073</name>
    <name evidence="2" type="ORF">WKI299_LOCUS27045</name>
    <name evidence="3" type="ORF">XDN619_LOCUS26258</name>
</gene>
<dbReference type="EMBL" id="CAJOBG010001159">
    <property type="protein sequence ID" value="CAF3900874.1"/>
    <property type="molecule type" value="Genomic_DNA"/>
</dbReference>
<organism evidence="3 7">
    <name type="scientific">Rotaria magnacalcarata</name>
    <dbReference type="NCBI Taxonomy" id="392030"/>
    <lineage>
        <taxon>Eukaryota</taxon>
        <taxon>Metazoa</taxon>
        <taxon>Spiralia</taxon>
        <taxon>Gnathifera</taxon>
        <taxon>Rotifera</taxon>
        <taxon>Eurotatoria</taxon>
        <taxon>Bdelloidea</taxon>
        <taxon>Philodinida</taxon>
        <taxon>Philodinidae</taxon>
        <taxon>Rotaria</taxon>
    </lineage>
</organism>
<protein>
    <submittedName>
        <fullName evidence="3">Uncharacterized protein</fullName>
    </submittedName>
</protein>
<evidence type="ECO:0000256" key="1">
    <source>
        <dbReference type="SAM" id="SignalP"/>
    </source>
</evidence>
<dbReference type="Proteomes" id="UP000663866">
    <property type="component" value="Unassembled WGS sequence"/>
</dbReference>
<dbReference type="EMBL" id="CAJNRG010012238">
    <property type="protein sequence ID" value="CAF2138457.1"/>
    <property type="molecule type" value="Genomic_DNA"/>
</dbReference>
<feature type="signal peptide" evidence="1">
    <location>
        <begin position="1"/>
        <end position="20"/>
    </location>
</feature>
<evidence type="ECO:0000313" key="6">
    <source>
        <dbReference type="Proteomes" id="UP000663866"/>
    </source>
</evidence>
<dbReference type="Proteomes" id="UP000663842">
    <property type="component" value="Unassembled WGS sequence"/>
</dbReference>
<dbReference type="Proteomes" id="UP000663887">
    <property type="component" value="Unassembled WGS sequence"/>
</dbReference>
<comment type="caution">
    <text evidence="3">The sequence shown here is derived from an EMBL/GenBank/DDBJ whole genome shotgun (WGS) entry which is preliminary data.</text>
</comment>
<evidence type="ECO:0000313" key="2">
    <source>
        <dbReference type="EMBL" id="CAF2134800.1"/>
    </source>
</evidence>
<dbReference type="EMBL" id="CAJNRF010011753">
    <property type="protein sequence ID" value="CAF2134800.1"/>
    <property type="molecule type" value="Genomic_DNA"/>
</dbReference>
<evidence type="ECO:0000313" key="4">
    <source>
        <dbReference type="EMBL" id="CAF3900874.1"/>
    </source>
</evidence>
<keyword evidence="1" id="KW-0732">Signal</keyword>
<reference evidence="3" key="1">
    <citation type="submission" date="2021-02" db="EMBL/GenBank/DDBJ databases">
        <authorList>
            <person name="Nowell W R."/>
        </authorList>
    </citation>
    <scope>NUCLEOTIDE SEQUENCE</scope>
</reference>
<evidence type="ECO:0000313" key="3">
    <source>
        <dbReference type="EMBL" id="CAF2138457.1"/>
    </source>
</evidence>
<sequence>MNRFYAIFLLVLLFNQYCYSFTLPYIDQNGKETLPLSDSNSQDVIKSLVNNKNDQDSYVNILCTLYGVCSDKDQQYNFNGRPKTKRLMLDVLHGFSKFGKREFRSAFAGFSKFG</sequence>